<evidence type="ECO:0000256" key="4">
    <source>
        <dbReference type="ARBA" id="ARBA00022840"/>
    </source>
</evidence>
<evidence type="ECO:0000313" key="11">
    <source>
        <dbReference type="EMBL" id="MBA2227273.1"/>
    </source>
</evidence>
<dbReference type="NCBIfam" id="TIGR00233">
    <property type="entry name" value="trpS"/>
    <property type="match status" value="1"/>
</dbReference>
<comment type="similarity">
    <text evidence="1 8 9">Belongs to the class-I aminoacyl-tRNA synthetase family.</text>
</comment>
<dbReference type="PANTHER" id="PTHR43766">
    <property type="entry name" value="TRYPTOPHAN--TRNA LIGASE, MITOCHONDRIAL"/>
    <property type="match status" value="1"/>
</dbReference>
<dbReference type="AlphaFoldDB" id="A0A7V9ACS3"/>
<keyword evidence="3 8" id="KW-0547">Nucleotide-binding</keyword>
<feature type="short sequence motif" description="'KMSKS' region" evidence="8">
    <location>
        <begin position="318"/>
        <end position="322"/>
    </location>
</feature>
<comment type="catalytic activity">
    <reaction evidence="7 8">
        <text>tRNA(Trp) + L-tryptophan + ATP = L-tryptophyl-tRNA(Trp) + AMP + diphosphate + H(+)</text>
        <dbReference type="Rhea" id="RHEA:24080"/>
        <dbReference type="Rhea" id="RHEA-COMP:9671"/>
        <dbReference type="Rhea" id="RHEA-COMP:9705"/>
        <dbReference type="ChEBI" id="CHEBI:15378"/>
        <dbReference type="ChEBI" id="CHEBI:30616"/>
        <dbReference type="ChEBI" id="CHEBI:33019"/>
        <dbReference type="ChEBI" id="CHEBI:57912"/>
        <dbReference type="ChEBI" id="CHEBI:78442"/>
        <dbReference type="ChEBI" id="CHEBI:78535"/>
        <dbReference type="ChEBI" id="CHEBI:456215"/>
        <dbReference type="EC" id="6.1.1.2"/>
    </reaction>
</comment>
<dbReference type="InterPro" id="IPR014729">
    <property type="entry name" value="Rossmann-like_a/b/a_fold"/>
</dbReference>
<dbReference type="GO" id="GO:0005829">
    <property type="term" value="C:cytosol"/>
    <property type="evidence" value="ECO:0007669"/>
    <property type="project" value="TreeGrafter"/>
</dbReference>
<dbReference type="InterPro" id="IPR050203">
    <property type="entry name" value="Trp-tRNA_synthetase"/>
</dbReference>
<dbReference type="GO" id="GO:0004830">
    <property type="term" value="F:tryptophan-tRNA ligase activity"/>
    <property type="evidence" value="ECO:0007669"/>
    <property type="project" value="UniProtKB-UniRule"/>
</dbReference>
<dbReference type="PRINTS" id="PR01039">
    <property type="entry name" value="TRNASYNTHTRP"/>
</dbReference>
<dbReference type="PROSITE" id="PS00178">
    <property type="entry name" value="AA_TRNA_LIGASE_I"/>
    <property type="match status" value="1"/>
</dbReference>
<dbReference type="EMBL" id="JACEFB010000012">
    <property type="protein sequence ID" value="MBA2227273.1"/>
    <property type="molecule type" value="Genomic_DNA"/>
</dbReference>
<keyword evidence="8" id="KW-0963">Cytoplasm</keyword>
<feature type="binding site" evidence="8">
    <location>
        <begin position="318"/>
        <end position="322"/>
    </location>
    <ligand>
        <name>ATP</name>
        <dbReference type="ChEBI" id="CHEBI:30616"/>
    </ligand>
</feature>
<keyword evidence="4 8" id="KW-0067">ATP-binding</keyword>
<dbReference type="FunFam" id="1.10.240.10:FF:000005">
    <property type="entry name" value="Tryptophan--tRNA ligase"/>
    <property type="match status" value="1"/>
</dbReference>
<dbReference type="Gene3D" id="3.40.50.620">
    <property type="entry name" value="HUPs"/>
    <property type="match status" value="1"/>
</dbReference>
<reference evidence="11 12" key="1">
    <citation type="submission" date="2020-07" db="EMBL/GenBank/DDBJ databases">
        <title>Thermogemmata thermophila gen. nov., sp. nov., a novel moderate thermophilic planctomycete from a Kamchatka hot spring.</title>
        <authorList>
            <person name="Elcheninov A.G."/>
            <person name="Podosokorskaya O.A."/>
            <person name="Kovaleva O.L."/>
            <person name="Novikov A."/>
            <person name="Bonch-Osmolovskaya E.A."/>
            <person name="Toshchakov S.V."/>
            <person name="Kublanov I.V."/>
        </authorList>
    </citation>
    <scope>NUCLEOTIDE SEQUENCE [LARGE SCALE GENOMIC DNA]</scope>
    <source>
        <strain evidence="11 12">2918</strain>
    </source>
</reference>
<feature type="binding site" evidence="8">
    <location>
        <begin position="126"/>
        <end position="127"/>
    </location>
    <ligand>
        <name>ATP</name>
        <dbReference type="ChEBI" id="CHEBI:30616"/>
    </ligand>
</feature>
<feature type="binding site" evidence="8">
    <location>
        <position position="261"/>
    </location>
    <ligand>
        <name>L-tryptophan</name>
        <dbReference type="ChEBI" id="CHEBI:57912"/>
    </ligand>
</feature>
<evidence type="ECO:0000256" key="10">
    <source>
        <dbReference type="SAM" id="MobiDB-lite"/>
    </source>
</evidence>
<comment type="subcellular location">
    <subcellularLocation>
        <location evidence="8">Cytoplasm</location>
    </subcellularLocation>
</comment>
<dbReference type="PANTHER" id="PTHR43766:SF1">
    <property type="entry name" value="TRYPTOPHAN--TRNA LIGASE, MITOCHONDRIAL"/>
    <property type="match status" value="1"/>
</dbReference>
<keyword evidence="6 8" id="KW-0030">Aminoacyl-tRNA synthetase</keyword>
<evidence type="ECO:0000256" key="5">
    <source>
        <dbReference type="ARBA" id="ARBA00022917"/>
    </source>
</evidence>
<feature type="binding site" evidence="8">
    <location>
        <begin position="273"/>
        <end position="275"/>
    </location>
    <ligand>
        <name>ATP</name>
        <dbReference type="ChEBI" id="CHEBI:30616"/>
    </ligand>
</feature>
<comment type="subunit">
    <text evidence="8">Homodimer.</text>
</comment>
<dbReference type="CDD" id="cd00806">
    <property type="entry name" value="TrpRS_core"/>
    <property type="match status" value="1"/>
</dbReference>
<dbReference type="Proteomes" id="UP000542342">
    <property type="component" value="Unassembled WGS sequence"/>
</dbReference>
<dbReference type="InterPro" id="IPR001412">
    <property type="entry name" value="aa-tRNA-synth_I_CS"/>
</dbReference>
<feature type="binding site" evidence="8">
    <location>
        <position position="311"/>
    </location>
    <ligand>
        <name>ATP</name>
        <dbReference type="ChEBI" id="CHEBI:30616"/>
    </ligand>
</feature>
<sequence length="454" mass="50057">MGSGASIRGFSCCWRKQNSFPETDVALVYRFESIAGKTKRLGGWSRRVPSGRPQASSICLDDSRRLEGYNDQSGVRGGSTVNAGTHAEGVPTEGTTSPSRLDGVDRGVDRPRILSGVQPSGKLHLGNYFGAIRQHIQRQDQGDCFYFIADYHALTSLREAEEREKAIAAKNKAYLPRPARQILAENIRDVALDYLALGLDPKKVIFFRQSDVPEVTELAWILSTVTGMGLLERAHSYKDKLAKGITPNVGLFTYPVLMAADILLYRSHLVPVGKDQEQHLEMTRDIAGAFNHAYGEVFPLPQAVFNDTPVVPGTDGQKMSKSYGNTIEIFAEGKALERAVMSIVTDQTPLEAPLDPERCHVFALYKLFATPQEVEEMAARYRAGGFGYGNAKKALLAKIDAYFAPARARRKALERDPGYIEEVLAEGARRARAVARTTLQLVRERLGLLRSPAT</sequence>
<dbReference type="EC" id="6.1.1.2" evidence="8"/>
<evidence type="ECO:0000256" key="2">
    <source>
        <dbReference type="ARBA" id="ARBA00022598"/>
    </source>
</evidence>
<keyword evidence="5 8" id="KW-0648">Protein biosynthesis</keyword>
<keyword evidence="12" id="KW-1185">Reference proteome</keyword>
<evidence type="ECO:0000256" key="6">
    <source>
        <dbReference type="ARBA" id="ARBA00023146"/>
    </source>
</evidence>
<organism evidence="11 12">
    <name type="scientific">Thermogemmata fonticola</name>
    <dbReference type="NCBI Taxonomy" id="2755323"/>
    <lineage>
        <taxon>Bacteria</taxon>
        <taxon>Pseudomonadati</taxon>
        <taxon>Planctomycetota</taxon>
        <taxon>Planctomycetia</taxon>
        <taxon>Gemmatales</taxon>
        <taxon>Gemmataceae</taxon>
        <taxon>Thermogemmata</taxon>
    </lineage>
</organism>
<dbReference type="SUPFAM" id="SSF52374">
    <property type="entry name" value="Nucleotidylyl transferase"/>
    <property type="match status" value="1"/>
</dbReference>
<protein>
    <recommendedName>
        <fullName evidence="8">Tryptophan--tRNA ligase</fullName>
        <ecNumber evidence="8">6.1.1.2</ecNumber>
    </recommendedName>
    <alternativeName>
        <fullName evidence="8">Tryptophanyl-tRNA synthetase</fullName>
        <shortName evidence="8">TrpRS</shortName>
    </alternativeName>
</protein>
<dbReference type="HAMAP" id="MF_00140_B">
    <property type="entry name" value="Trp_tRNA_synth_B"/>
    <property type="match status" value="1"/>
</dbReference>
<dbReference type="InterPro" id="IPR002305">
    <property type="entry name" value="aa-tRNA-synth_Ic"/>
</dbReference>
<dbReference type="InterPro" id="IPR024109">
    <property type="entry name" value="Trp-tRNA-ligase_bac-type"/>
</dbReference>
<evidence type="ECO:0000256" key="9">
    <source>
        <dbReference type="RuleBase" id="RU363036"/>
    </source>
</evidence>
<dbReference type="GO" id="GO:0005524">
    <property type="term" value="F:ATP binding"/>
    <property type="evidence" value="ECO:0007669"/>
    <property type="project" value="UniProtKB-UniRule"/>
</dbReference>
<dbReference type="Gene3D" id="1.10.240.10">
    <property type="entry name" value="Tyrosyl-Transfer RNA Synthetase"/>
    <property type="match status" value="1"/>
</dbReference>
<comment type="caution">
    <text evidence="11">The sequence shown here is derived from an EMBL/GenBank/DDBJ whole genome shotgun (WGS) entry which is preliminary data.</text>
</comment>
<comment type="function">
    <text evidence="8">Catalyzes the attachment of tryptophan to tRNA(Trp).</text>
</comment>
<keyword evidence="2 8" id="KW-0436">Ligase</keyword>
<evidence type="ECO:0000313" key="12">
    <source>
        <dbReference type="Proteomes" id="UP000542342"/>
    </source>
</evidence>
<evidence type="ECO:0000256" key="3">
    <source>
        <dbReference type="ARBA" id="ARBA00022741"/>
    </source>
</evidence>
<feature type="binding site" evidence="8">
    <location>
        <begin position="118"/>
        <end position="120"/>
    </location>
    <ligand>
        <name>ATP</name>
        <dbReference type="ChEBI" id="CHEBI:30616"/>
    </ligand>
</feature>
<proteinExistence type="inferred from homology"/>
<dbReference type="Pfam" id="PF00579">
    <property type="entry name" value="tRNA-synt_1b"/>
    <property type="match status" value="1"/>
</dbReference>
<gene>
    <name evidence="8 11" type="primary">trpS</name>
    <name evidence="11" type="ORF">H0921_14010</name>
</gene>
<dbReference type="InterPro" id="IPR002306">
    <property type="entry name" value="Trp-tRNA-ligase"/>
</dbReference>
<feature type="region of interest" description="Disordered" evidence="10">
    <location>
        <begin position="70"/>
        <end position="105"/>
    </location>
</feature>
<evidence type="ECO:0000256" key="8">
    <source>
        <dbReference type="HAMAP-Rule" id="MF_00140"/>
    </source>
</evidence>
<accession>A0A7V9ACS3</accession>
<evidence type="ECO:0000256" key="1">
    <source>
        <dbReference type="ARBA" id="ARBA00005594"/>
    </source>
</evidence>
<dbReference type="GO" id="GO:0006436">
    <property type="term" value="P:tryptophanyl-tRNA aminoacylation"/>
    <property type="evidence" value="ECO:0007669"/>
    <property type="project" value="UniProtKB-UniRule"/>
</dbReference>
<name>A0A7V9ACS3_9BACT</name>
<evidence type="ECO:0000256" key="7">
    <source>
        <dbReference type="ARBA" id="ARBA00049929"/>
    </source>
</evidence>
<feature type="short sequence motif" description="'HIGH' region" evidence="8">
    <location>
        <begin position="119"/>
        <end position="127"/>
    </location>
</feature>